<dbReference type="Proteomes" id="UP001501176">
    <property type="component" value="Unassembled WGS sequence"/>
</dbReference>
<accession>A0ABP3D2Z2</accession>
<gene>
    <name evidence="1" type="ORF">GCM10009125_08250</name>
</gene>
<organism evidence="1 2">
    <name type="scientific">Castellaniella daejeonensis</name>
    <dbReference type="NCBI Taxonomy" id="659013"/>
    <lineage>
        <taxon>Bacteria</taxon>
        <taxon>Pseudomonadati</taxon>
        <taxon>Pseudomonadota</taxon>
        <taxon>Betaproteobacteria</taxon>
        <taxon>Burkholderiales</taxon>
        <taxon>Alcaligenaceae</taxon>
        <taxon>Castellaniella</taxon>
    </lineage>
</organism>
<sequence>MSSKRKLIMPTPEEDAAINRGIAADPDTYELGAEEFKQLKKRGGRPRLASPKVAVTIRYDKAVIDAFKAGGPGWQTRMNEVLKKAVARKHA</sequence>
<protein>
    <submittedName>
        <fullName evidence="1">BrnA antitoxin family protein</fullName>
    </submittedName>
</protein>
<dbReference type="InterPro" id="IPR025528">
    <property type="entry name" value="BrnA_antitoxin"/>
</dbReference>
<dbReference type="EMBL" id="BAAAFN010000006">
    <property type="protein sequence ID" value="GAA0221491.1"/>
    <property type="molecule type" value="Genomic_DNA"/>
</dbReference>
<evidence type="ECO:0000313" key="1">
    <source>
        <dbReference type="EMBL" id="GAA0221491.1"/>
    </source>
</evidence>
<comment type="caution">
    <text evidence="1">The sequence shown here is derived from an EMBL/GenBank/DDBJ whole genome shotgun (WGS) entry which is preliminary data.</text>
</comment>
<dbReference type="RefSeq" id="WP_325127350.1">
    <property type="nucleotide sequence ID" value="NZ_BAAAFN010000006.1"/>
</dbReference>
<name>A0ABP3D2Z2_9BURK</name>
<evidence type="ECO:0000313" key="2">
    <source>
        <dbReference type="Proteomes" id="UP001501176"/>
    </source>
</evidence>
<keyword evidence="2" id="KW-1185">Reference proteome</keyword>
<reference evidence="2" key="1">
    <citation type="journal article" date="2019" name="Int. J. Syst. Evol. Microbiol.">
        <title>The Global Catalogue of Microorganisms (GCM) 10K type strain sequencing project: providing services to taxonomists for standard genome sequencing and annotation.</title>
        <authorList>
            <consortium name="The Broad Institute Genomics Platform"/>
            <consortium name="The Broad Institute Genome Sequencing Center for Infectious Disease"/>
            <person name="Wu L."/>
            <person name="Ma J."/>
        </authorList>
    </citation>
    <scope>NUCLEOTIDE SEQUENCE [LARGE SCALE GENOMIC DNA]</scope>
    <source>
        <strain evidence="2">JCM 16240</strain>
    </source>
</reference>
<proteinExistence type="predicted"/>
<dbReference type="Pfam" id="PF14384">
    <property type="entry name" value="BrnA_antitoxin"/>
    <property type="match status" value="1"/>
</dbReference>